<keyword evidence="1" id="KW-0472">Membrane</keyword>
<keyword evidence="3" id="KW-1185">Reference proteome</keyword>
<evidence type="ECO:0000313" key="3">
    <source>
        <dbReference type="Proteomes" id="UP000009192"/>
    </source>
</evidence>
<dbReference type="OrthoDB" id="8755372at2759"/>
<gene>
    <name evidence="2" type="primary">Dmoj\GI26365</name>
    <name evidence="2" type="ORF">Dmoj_GI26365</name>
</gene>
<dbReference type="Pfam" id="PF15061">
    <property type="entry name" value="MITRAC7_Phoenixin"/>
    <property type="match status" value="1"/>
</dbReference>
<reference evidence="2 3" key="1">
    <citation type="journal article" date="2007" name="Nature">
        <title>Evolution of genes and genomes on the Drosophila phylogeny.</title>
        <authorList>
            <consortium name="Drosophila 12 Genomes Consortium"/>
            <person name="Clark A.G."/>
            <person name="Eisen M.B."/>
            <person name="Smith D.R."/>
            <person name="Bergman C.M."/>
            <person name="Oliver B."/>
            <person name="Markow T.A."/>
            <person name="Kaufman T.C."/>
            <person name="Kellis M."/>
            <person name="Gelbart W."/>
            <person name="Iyer V.N."/>
            <person name="Pollard D.A."/>
            <person name="Sackton T.B."/>
            <person name="Larracuente A.M."/>
            <person name="Singh N.D."/>
            <person name="Abad J.P."/>
            <person name="Abt D.N."/>
            <person name="Adryan B."/>
            <person name="Aguade M."/>
            <person name="Akashi H."/>
            <person name="Anderson W.W."/>
            <person name="Aquadro C.F."/>
            <person name="Ardell D.H."/>
            <person name="Arguello R."/>
            <person name="Artieri C.G."/>
            <person name="Barbash D.A."/>
            <person name="Barker D."/>
            <person name="Barsanti P."/>
            <person name="Batterham P."/>
            <person name="Batzoglou S."/>
            <person name="Begun D."/>
            <person name="Bhutkar A."/>
            <person name="Blanco E."/>
            <person name="Bosak S.A."/>
            <person name="Bradley R.K."/>
            <person name="Brand A.D."/>
            <person name="Brent M.R."/>
            <person name="Brooks A.N."/>
            <person name="Brown R.H."/>
            <person name="Butlin R.K."/>
            <person name="Caggese C."/>
            <person name="Calvi B.R."/>
            <person name="Bernardo de Carvalho A."/>
            <person name="Caspi A."/>
            <person name="Castrezana S."/>
            <person name="Celniker S.E."/>
            <person name="Chang J.L."/>
            <person name="Chapple C."/>
            <person name="Chatterji S."/>
            <person name="Chinwalla A."/>
            <person name="Civetta A."/>
            <person name="Clifton S.W."/>
            <person name="Comeron J.M."/>
            <person name="Costello J.C."/>
            <person name="Coyne J.A."/>
            <person name="Daub J."/>
            <person name="David R.G."/>
            <person name="Delcher A.L."/>
            <person name="Delehaunty K."/>
            <person name="Do C.B."/>
            <person name="Ebling H."/>
            <person name="Edwards K."/>
            <person name="Eickbush T."/>
            <person name="Evans J.D."/>
            <person name="Filipski A."/>
            <person name="Findeiss S."/>
            <person name="Freyhult E."/>
            <person name="Fulton L."/>
            <person name="Fulton R."/>
            <person name="Garcia A.C."/>
            <person name="Gardiner A."/>
            <person name="Garfield D.A."/>
            <person name="Garvin B.E."/>
            <person name="Gibson G."/>
            <person name="Gilbert D."/>
            <person name="Gnerre S."/>
            <person name="Godfrey J."/>
            <person name="Good R."/>
            <person name="Gotea V."/>
            <person name="Gravely B."/>
            <person name="Greenberg A.J."/>
            <person name="Griffiths-Jones S."/>
            <person name="Gross S."/>
            <person name="Guigo R."/>
            <person name="Gustafson E.A."/>
            <person name="Haerty W."/>
            <person name="Hahn M.W."/>
            <person name="Halligan D.L."/>
            <person name="Halpern A.L."/>
            <person name="Halter G.M."/>
            <person name="Han M.V."/>
            <person name="Heger A."/>
            <person name="Hillier L."/>
            <person name="Hinrichs A.S."/>
            <person name="Holmes I."/>
            <person name="Hoskins R.A."/>
            <person name="Hubisz M.J."/>
            <person name="Hultmark D."/>
            <person name="Huntley M.A."/>
            <person name="Jaffe D.B."/>
            <person name="Jagadeeshan S."/>
            <person name="Jeck W.R."/>
            <person name="Johnson J."/>
            <person name="Jones C.D."/>
            <person name="Jordan W.C."/>
            <person name="Karpen G.H."/>
            <person name="Kataoka E."/>
            <person name="Keightley P.D."/>
            <person name="Kheradpour P."/>
            <person name="Kirkness E.F."/>
            <person name="Koerich L.B."/>
            <person name="Kristiansen K."/>
            <person name="Kudrna D."/>
            <person name="Kulathinal R.J."/>
            <person name="Kumar S."/>
            <person name="Kwok R."/>
            <person name="Lander E."/>
            <person name="Langley C.H."/>
            <person name="Lapoint R."/>
            <person name="Lazzaro B.P."/>
            <person name="Lee S.J."/>
            <person name="Levesque L."/>
            <person name="Li R."/>
            <person name="Lin C.F."/>
            <person name="Lin M.F."/>
            <person name="Lindblad-Toh K."/>
            <person name="Llopart A."/>
            <person name="Long M."/>
            <person name="Low L."/>
            <person name="Lozovsky E."/>
            <person name="Lu J."/>
            <person name="Luo M."/>
            <person name="Machado C.A."/>
            <person name="Makalowski W."/>
            <person name="Marzo M."/>
            <person name="Matsuda M."/>
            <person name="Matzkin L."/>
            <person name="McAllister B."/>
            <person name="McBride C.S."/>
            <person name="McKernan B."/>
            <person name="McKernan K."/>
            <person name="Mendez-Lago M."/>
            <person name="Minx P."/>
            <person name="Mollenhauer M.U."/>
            <person name="Montooth K."/>
            <person name="Mount S.M."/>
            <person name="Mu X."/>
            <person name="Myers E."/>
            <person name="Negre B."/>
            <person name="Newfeld S."/>
            <person name="Nielsen R."/>
            <person name="Noor M.A."/>
            <person name="O'Grady P."/>
            <person name="Pachter L."/>
            <person name="Papaceit M."/>
            <person name="Parisi M.J."/>
            <person name="Parisi M."/>
            <person name="Parts L."/>
            <person name="Pedersen J.S."/>
            <person name="Pesole G."/>
            <person name="Phillippy A.M."/>
            <person name="Ponting C.P."/>
            <person name="Pop M."/>
            <person name="Porcelli D."/>
            <person name="Powell J.R."/>
            <person name="Prohaska S."/>
            <person name="Pruitt K."/>
            <person name="Puig M."/>
            <person name="Quesneville H."/>
            <person name="Ram K.R."/>
            <person name="Rand D."/>
            <person name="Rasmussen M.D."/>
            <person name="Reed L.K."/>
            <person name="Reenan R."/>
            <person name="Reily A."/>
            <person name="Remington K.A."/>
            <person name="Rieger T.T."/>
            <person name="Ritchie M.G."/>
            <person name="Robin C."/>
            <person name="Rogers Y.H."/>
            <person name="Rohde C."/>
            <person name="Rozas J."/>
            <person name="Rubenfield M.J."/>
            <person name="Ruiz A."/>
            <person name="Russo S."/>
            <person name="Salzberg S.L."/>
            <person name="Sanchez-Gracia A."/>
            <person name="Saranga D.J."/>
            <person name="Sato H."/>
            <person name="Schaeffer S.W."/>
            <person name="Schatz M.C."/>
            <person name="Schlenke T."/>
            <person name="Schwartz R."/>
            <person name="Segarra C."/>
            <person name="Singh R.S."/>
            <person name="Sirot L."/>
            <person name="Sirota M."/>
            <person name="Sisneros N.B."/>
            <person name="Smith C.D."/>
            <person name="Smith T.F."/>
            <person name="Spieth J."/>
            <person name="Stage D.E."/>
            <person name="Stark A."/>
            <person name="Stephan W."/>
            <person name="Strausberg R.L."/>
            <person name="Strempel S."/>
            <person name="Sturgill D."/>
            <person name="Sutton G."/>
            <person name="Sutton G.G."/>
            <person name="Tao W."/>
            <person name="Teichmann S."/>
            <person name="Tobari Y.N."/>
            <person name="Tomimura Y."/>
            <person name="Tsolas J.M."/>
            <person name="Valente V.L."/>
            <person name="Venter E."/>
            <person name="Venter J.C."/>
            <person name="Vicario S."/>
            <person name="Vieira F.G."/>
            <person name="Vilella A.J."/>
            <person name="Villasante A."/>
            <person name="Walenz B."/>
            <person name="Wang J."/>
            <person name="Wasserman M."/>
            <person name="Watts T."/>
            <person name="Wilson D."/>
            <person name="Wilson R.K."/>
            <person name="Wing R.A."/>
            <person name="Wolfner M.F."/>
            <person name="Wong A."/>
            <person name="Wong G.K."/>
            <person name="Wu C.I."/>
            <person name="Wu G."/>
            <person name="Yamamoto D."/>
            <person name="Yang H.P."/>
            <person name="Yang S.P."/>
            <person name="Yorke J.A."/>
            <person name="Yoshida K."/>
            <person name="Zdobnov E."/>
            <person name="Zhang P."/>
            <person name="Zhang Y."/>
            <person name="Zimin A.V."/>
            <person name="Baldwin J."/>
            <person name="Abdouelleil A."/>
            <person name="Abdulkadir J."/>
            <person name="Abebe A."/>
            <person name="Abera B."/>
            <person name="Abreu J."/>
            <person name="Acer S.C."/>
            <person name="Aftuck L."/>
            <person name="Alexander A."/>
            <person name="An P."/>
            <person name="Anderson E."/>
            <person name="Anderson S."/>
            <person name="Arachi H."/>
            <person name="Azer M."/>
            <person name="Bachantsang P."/>
            <person name="Barry A."/>
            <person name="Bayul T."/>
            <person name="Berlin A."/>
            <person name="Bessette D."/>
            <person name="Bloom T."/>
            <person name="Blye J."/>
            <person name="Boguslavskiy L."/>
            <person name="Bonnet C."/>
            <person name="Boukhgalter B."/>
            <person name="Bourzgui I."/>
            <person name="Brown A."/>
            <person name="Cahill P."/>
            <person name="Channer S."/>
            <person name="Cheshatsang Y."/>
            <person name="Chuda L."/>
            <person name="Citroen M."/>
            <person name="Collymore A."/>
            <person name="Cooke P."/>
            <person name="Costello M."/>
            <person name="D'Aco K."/>
            <person name="Daza R."/>
            <person name="De Haan G."/>
            <person name="DeGray S."/>
            <person name="DeMaso C."/>
            <person name="Dhargay N."/>
            <person name="Dooley K."/>
            <person name="Dooley E."/>
            <person name="Doricent M."/>
            <person name="Dorje P."/>
            <person name="Dorjee K."/>
            <person name="Dupes A."/>
            <person name="Elong R."/>
            <person name="Falk J."/>
            <person name="Farina A."/>
            <person name="Faro S."/>
            <person name="Ferguson D."/>
            <person name="Fisher S."/>
            <person name="Foley C.D."/>
            <person name="Franke A."/>
            <person name="Friedrich D."/>
            <person name="Gadbois L."/>
            <person name="Gearin G."/>
            <person name="Gearin C.R."/>
            <person name="Giannoukos G."/>
            <person name="Goode T."/>
            <person name="Graham J."/>
            <person name="Grandbois E."/>
            <person name="Grewal S."/>
            <person name="Gyaltsen K."/>
            <person name="Hafez N."/>
            <person name="Hagos B."/>
            <person name="Hall J."/>
            <person name="Henson C."/>
            <person name="Hollinger A."/>
            <person name="Honan T."/>
            <person name="Huard M.D."/>
            <person name="Hughes L."/>
            <person name="Hurhula B."/>
            <person name="Husby M.E."/>
            <person name="Kamat A."/>
            <person name="Kanga B."/>
            <person name="Kashin S."/>
            <person name="Khazanovich D."/>
            <person name="Kisner P."/>
            <person name="Lance K."/>
            <person name="Lara M."/>
            <person name="Lee W."/>
            <person name="Lennon N."/>
            <person name="Letendre F."/>
            <person name="LeVine R."/>
            <person name="Lipovsky A."/>
            <person name="Liu X."/>
            <person name="Liu J."/>
            <person name="Liu S."/>
            <person name="Lokyitsang T."/>
            <person name="Lokyitsang Y."/>
            <person name="Lubonja R."/>
            <person name="Lui A."/>
            <person name="MacDonald P."/>
            <person name="Magnisalis V."/>
            <person name="Maru K."/>
            <person name="Matthews C."/>
            <person name="McCusker W."/>
            <person name="McDonough S."/>
            <person name="Mehta T."/>
            <person name="Meldrim J."/>
            <person name="Meneus L."/>
            <person name="Mihai O."/>
            <person name="Mihalev A."/>
            <person name="Mihova T."/>
            <person name="Mittelman R."/>
            <person name="Mlenga V."/>
            <person name="Montmayeur A."/>
            <person name="Mulrain L."/>
            <person name="Navidi A."/>
            <person name="Naylor J."/>
            <person name="Negash T."/>
            <person name="Nguyen T."/>
            <person name="Nguyen N."/>
            <person name="Nicol R."/>
            <person name="Norbu C."/>
            <person name="Norbu N."/>
            <person name="Novod N."/>
            <person name="O'Neill B."/>
            <person name="Osman S."/>
            <person name="Markiewicz E."/>
            <person name="Oyono O.L."/>
            <person name="Patti C."/>
            <person name="Phunkhang P."/>
            <person name="Pierre F."/>
            <person name="Priest M."/>
            <person name="Raghuraman S."/>
            <person name="Rege F."/>
            <person name="Reyes R."/>
            <person name="Rise C."/>
            <person name="Rogov P."/>
            <person name="Ross K."/>
            <person name="Ryan E."/>
            <person name="Settipalli S."/>
            <person name="Shea T."/>
            <person name="Sherpa N."/>
            <person name="Shi L."/>
            <person name="Shih D."/>
            <person name="Sparrow T."/>
            <person name="Spaulding J."/>
            <person name="Stalker J."/>
            <person name="Stange-Thomann N."/>
            <person name="Stavropoulos S."/>
            <person name="Stone C."/>
            <person name="Strader C."/>
            <person name="Tesfaye S."/>
            <person name="Thomson T."/>
            <person name="Thoulutsang Y."/>
            <person name="Thoulutsang D."/>
            <person name="Topham K."/>
            <person name="Topping I."/>
            <person name="Tsamla T."/>
            <person name="Vassiliev H."/>
            <person name="Vo A."/>
            <person name="Wangchuk T."/>
            <person name="Wangdi T."/>
            <person name="Weiand M."/>
            <person name="Wilkinson J."/>
            <person name="Wilson A."/>
            <person name="Yadav S."/>
            <person name="Young G."/>
            <person name="Yu Q."/>
            <person name="Zembek L."/>
            <person name="Zhong D."/>
            <person name="Zimmer A."/>
            <person name="Zwirko Z."/>
            <person name="Jaffe D.B."/>
            <person name="Alvarez P."/>
            <person name="Brockman W."/>
            <person name="Butler J."/>
            <person name="Chin C."/>
            <person name="Gnerre S."/>
            <person name="Grabherr M."/>
            <person name="Kleber M."/>
            <person name="Mauceli E."/>
            <person name="MacCallum I."/>
        </authorList>
    </citation>
    <scope>NUCLEOTIDE SEQUENCE [LARGE SCALE GENOMIC DNA]</scope>
    <source>
        <strain evidence="3">Tucson 15081-1352.22</strain>
    </source>
</reference>
<proteinExistence type="predicted"/>
<dbReference type="InterPro" id="IPR027917">
    <property type="entry name" value="MITRAC7/Phoenixin"/>
</dbReference>
<evidence type="ECO:0000313" key="2">
    <source>
        <dbReference type="EMBL" id="KRG05994.1"/>
    </source>
</evidence>
<organism evidence="2 3">
    <name type="scientific">Drosophila mojavensis</name>
    <name type="common">Fruit fly</name>
    <dbReference type="NCBI Taxonomy" id="7230"/>
    <lineage>
        <taxon>Eukaryota</taxon>
        <taxon>Metazoa</taxon>
        <taxon>Ecdysozoa</taxon>
        <taxon>Arthropoda</taxon>
        <taxon>Hexapoda</taxon>
        <taxon>Insecta</taxon>
        <taxon>Pterygota</taxon>
        <taxon>Neoptera</taxon>
        <taxon>Endopterygota</taxon>
        <taxon>Diptera</taxon>
        <taxon>Brachycera</taxon>
        <taxon>Muscomorpha</taxon>
        <taxon>Ephydroidea</taxon>
        <taxon>Drosophilidae</taxon>
        <taxon>Drosophila</taxon>
    </lineage>
</organism>
<dbReference type="GO" id="GO:0016020">
    <property type="term" value="C:membrane"/>
    <property type="evidence" value="ECO:0007669"/>
    <property type="project" value="InterPro"/>
</dbReference>
<keyword evidence="1" id="KW-0812">Transmembrane</keyword>
<protein>
    <submittedName>
        <fullName evidence="2">Uncharacterized protein, isoform B</fullName>
    </submittedName>
</protein>
<dbReference type="GO" id="GO:0033617">
    <property type="term" value="P:mitochondrial respiratory chain complex IV assembly"/>
    <property type="evidence" value="ECO:0007669"/>
    <property type="project" value="InterPro"/>
</dbReference>
<accession>A0A0Q9XJJ4</accession>
<name>A0A0Q9XJJ4_DROMO</name>
<dbReference type="EMBL" id="CH933809">
    <property type="protein sequence ID" value="KRG05994.1"/>
    <property type="molecule type" value="Genomic_DNA"/>
</dbReference>
<feature type="transmembrane region" description="Helical" evidence="1">
    <location>
        <begin position="6"/>
        <end position="29"/>
    </location>
</feature>
<dbReference type="Proteomes" id="UP000009192">
    <property type="component" value="Unassembled WGS sequence"/>
</dbReference>
<dbReference type="GO" id="GO:0005739">
    <property type="term" value="C:mitochondrion"/>
    <property type="evidence" value="ECO:0007669"/>
    <property type="project" value="GOC"/>
</dbReference>
<evidence type="ECO:0000256" key="1">
    <source>
        <dbReference type="SAM" id="Phobius"/>
    </source>
</evidence>
<dbReference type="AlphaFoldDB" id="A0A0Q9XJJ4"/>
<keyword evidence="1" id="KW-1133">Transmembrane helix</keyword>
<sequence length="50" mass="5550">MATLRGWRFVGFVSCIVGAIGITLYPVVVDPMINSKKYKSLQEHISSHAK</sequence>